<sequence>MRKRTVLGLFAGLAAIVLLTVSCDQLIGKEEDDDTGSGNIVTERTSAVIGFGYDVTGKYANSQQIKSAVLDHDALLRAGQIKRDLNILYSEFSTISGTEIHSYQEHLATDIIVGVSVGVPSAASFSAEVGNRFDKTQYESSSYAFATSTSRINKDAYYVVDKKSPASLKNYISSGFAADLVALNADLLIDKYGTHVMLGGIWGARLDYSITAKKKTGQTGKSIGNYVKVSAEATIKGVQLGVTNSTAVKTSFAEEFETSSLDHKTIAYGGDAEYAQAVHDSFDYSKWIDSIDANPVWFDYYNESLQPIYEFITDETKKAEVKAAFDAYLDGKKIQVTSDAPVLKEMTLTPLNQAHFGFTSLISNGNDGDIGSGNGKNTYYELVIALSSNSKKIIADCKLSVWELNGTFNTRYEGTEKFEFTTDKTIADIVGTKVYTLSGHYIKQVRKETIELTGNNACPFLTRLVIGLDSPSLDDKSSIGLEADFKIPYGYWE</sequence>
<dbReference type="AlphaFoldDB" id="A0AAE3JIF3"/>
<dbReference type="Proteomes" id="UP001198163">
    <property type="component" value="Unassembled WGS sequence"/>
</dbReference>
<feature type="signal peptide" evidence="1">
    <location>
        <begin position="1"/>
        <end position="22"/>
    </location>
</feature>
<evidence type="ECO:0000313" key="4">
    <source>
        <dbReference type="Proteomes" id="UP001198163"/>
    </source>
</evidence>
<protein>
    <recommendedName>
        <fullName evidence="2">MACPF domain-containing protein</fullName>
    </recommendedName>
</protein>
<accession>A0AAE3JIF3</accession>
<comment type="caution">
    <text evidence="3">The sequence shown here is derived from an EMBL/GenBank/DDBJ whole genome shotgun (WGS) entry which is preliminary data.</text>
</comment>
<feature type="domain" description="MACPF" evidence="2">
    <location>
        <begin position="18"/>
        <end position="343"/>
    </location>
</feature>
<keyword evidence="1" id="KW-0732">Signal</keyword>
<proteinExistence type="predicted"/>
<dbReference type="InterPro" id="IPR020864">
    <property type="entry name" value="MACPF"/>
</dbReference>
<organism evidence="3 4">
    <name type="scientific">Teretinema zuelzerae</name>
    <dbReference type="NCBI Taxonomy" id="156"/>
    <lineage>
        <taxon>Bacteria</taxon>
        <taxon>Pseudomonadati</taxon>
        <taxon>Spirochaetota</taxon>
        <taxon>Spirochaetia</taxon>
        <taxon>Spirochaetales</taxon>
        <taxon>Treponemataceae</taxon>
        <taxon>Teretinema</taxon>
    </lineage>
</organism>
<reference evidence="3" key="1">
    <citation type="submission" date="2021-08" db="EMBL/GenBank/DDBJ databases">
        <title>Comparative analyses of Brucepasteria parasyntrophica and Teretinema zuelzerae.</title>
        <authorList>
            <person name="Song Y."/>
            <person name="Brune A."/>
        </authorList>
    </citation>
    <scope>NUCLEOTIDE SEQUENCE</scope>
    <source>
        <strain evidence="3">DSM 1903</strain>
    </source>
</reference>
<dbReference type="Pfam" id="PF01823">
    <property type="entry name" value="MACPF"/>
    <property type="match status" value="1"/>
</dbReference>
<evidence type="ECO:0000256" key="1">
    <source>
        <dbReference type="SAM" id="SignalP"/>
    </source>
</evidence>
<dbReference type="PROSITE" id="PS51412">
    <property type="entry name" value="MACPF_2"/>
    <property type="match status" value="1"/>
</dbReference>
<dbReference type="PROSITE" id="PS51257">
    <property type="entry name" value="PROKAR_LIPOPROTEIN"/>
    <property type="match status" value="1"/>
</dbReference>
<gene>
    <name evidence="3" type="ORF">K7J14_05225</name>
</gene>
<dbReference type="EMBL" id="JAINWA010000001">
    <property type="protein sequence ID" value="MCD1654101.1"/>
    <property type="molecule type" value="Genomic_DNA"/>
</dbReference>
<dbReference type="RefSeq" id="WP_230753981.1">
    <property type="nucleotide sequence ID" value="NZ_JAINWA010000001.1"/>
</dbReference>
<feature type="chain" id="PRO_5042290330" description="MACPF domain-containing protein" evidence="1">
    <location>
        <begin position="23"/>
        <end position="493"/>
    </location>
</feature>
<evidence type="ECO:0000313" key="3">
    <source>
        <dbReference type="EMBL" id="MCD1654101.1"/>
    </source>
</evidence>
<keyword evidence="4" id="KW-1185">Reference proteome</keyword>
<dbReference type="SMART" id="SM00457">
    <property type="entry name" value="MACPF"/>
    <property type="match status" value="1"/>
</dbReference>
<evidence type="ECO:0000259" key="2">
    <source>
        <dbReference type="PROSITE" id="PS51412"/>
    </source>
</evidence>
<name>A0AAE3JIF3_9SPIR</name>